<dbReference type="Proteomes" id="UP000295064">
    <property type="component" value="Unassembled WGS sequence"/>
</dbReference>
<feature type="transmembrane region" description="Helical" evidence="1">
    <location>
        <begin position="319"/>
        <end position="338"/>
    </location>
</feature>
<feature type="transmembrane region" description="Helical" evidence="1">
    <location>
        <begin position="89"/>
        <end position="108"/>
    </location>
</feature>
<dbReference type="OrthoDB" id="1649543at2"/>
<gene>
    <name evidence="2" type="ORF">DFR79_10458</name>
</gene>
<evidence type="ECO:0000313" key="3">
    <source>
        <dbReference type="Proteomes" id="UP000295064"/>
    </source>
</evidence>
<reference evidence="2 3" key="1">
    <citation type="submission" date="2019-03" db="EMBL/GenBank/DDBJ databases">
        <title>Subsurface microbial communities from deep shales in Ohio and West Virginia, USA.</title>
        <authorList>
            <person name="Wrighton K."/>
        </authorList>
    </citation>
    <scope>NUCLEOTIDE SEQUENCE [LARGE SCALE GENOMIC DNA]</scope>
    <source>
        <strain evidence="2 3">MA284_T2</strain>
    </source>
</reference>
<evidence type="ECO:0000313" key="2">
    <source>
        <dbReference type="EMBL" id="TDO94093.1"/>
    </source>
</evidence>
<dbReference type="EMBL" id="SNWX01000004">
    <property type="protein sequence ID" value="TDO94093.1"/>
    <property type="molecule type" value="Genomic_DNA"/>
</dbReference>
<feature type="transmembrane region" description="Helical" evidence="1">
    <location>
        <begin position="232"/>
        <end position="254"/>
    </location>
</feature>
<dbReference type="GO" id="GO:0016740">
    <property type="term" value="F:transferase activity"/>
    <property type="evidence" value="ECO:0007669"/>
    <property type="project" value="UniProtKB-KW"/>
</dbReference>
<sequence>MIYAFSISLIVFNVLISLLKIKNKKIQLFFKSIILFFMWILYWGNYTSADYDNYKWLYKSLATSSEWIIGNQPGFAIFMKIGSILNLDYNQFLLVVSFISFWLIIFTVEKYSHESNIVYVFYFISPFILDVVQVKHFLSMSIIIYSLKYLEKRNLKNDIKFVIMIFLAMSIHYVALFFLPLVLLNKIKPEQIKLIVLSLFIALSIFVITGVFKDVVYLLFNPQKMDRYFLINPSFGVLFVYIVQSFIIFSIILLKKFLNQKKISNNFINLVYKINIYSFLLFPLYFINVAFIRGFRILMIPNYIFISYSLNLMNNRNRIIIIFFSFLFILFLLFFFSLGSSFKNSLIPIFENNLIFDLL</sequence>
<name>A0A4R6LZ52_9FIRM</name>
<proteinExistence type="predicted"/>
<dbReference type="RefSeq" id="WP_133514213.1">
    <property type="nucleotide sequence ID" value="NZ_SNWX01000004.1"/>
</dbReference>
<dbReference type="Pfam" id="PF14897">
    <property type="entry name" value="EpsG"/>
    <property type="match status" value="1"/>
</dbReference>
<feature type="transmembrane region" description="Helical" evidence="1">
    <location>
        <begin position="159"/>
        <end position="182"/>
    </location>
</feature>
<protein>
    <submittedName>
        <fullName evidence="2">EpsG-like putative glucosyltransferase</fullName>
    </submittedName>
</protein>
<dbReference type="AlphaFoldDB" id="A0A4R6LZ52"/>
<feature type="transmembrane region" description="Helical" evidence="1">
    <location>
        <begin position="194"/>
        <end position="212"/>
    </location>
</feature>
<comment type="caution">
    <text evidence="2">The sequence shown here is derived from an EMBL/GenBank/DDBJ whole genome shotgun (WGS) entry which is preliminary data.</text>
</comment>
<keyword evidence="1" id="KW-1133">Transmembrane helix</keyword>
<accession>A0A4R6LZ52</accession>
<feature type="transmembrane region" description="Helical" evidence="1">
    <location>
        <begin position="120"/>
        <end position="147"/>
    </location>
</feature>
<feature type="transmembrane region" description="Helical" evidence="1">
    <location>
        <begin position="274"/>
        <end position="299"/>
    </location>
</feature>
<dbReference type="InterPro" id="IPR049458">
    <property type="entry name" value="EpsG-like"/>
</dbReference>
<keyword evidence="1" id="KW-0472">Membrane</keyword>
<organism evidence="2 3">
    <name type="scientific">Halanaerobium saccharolyticum</name>
    <dbReference type="NCBI Taxonomy" id="43595"/>
    <lineage>
        <taxon>Bacteria</taxon>
        <taxon>Bacillati</taxon>
        <taxon>Bacillota</taxon>
        <taxon>Clostridia</taxon>
        <taxon>Halanaerobiales</taxon>
        <taxon>Halanaerobiaceae</taxon>
        <taxon>Halanaerobium</taxon>
    </lineage>
</organism>
<feature type="transmembrane region" description="Helical" evidence="1">
    <location>
        <begin position="6"/>
        <end position="21"/>
    </location>
</feature>
<keyword evidence="1" id="KW-0812">Transmembrane</keyword>
<keyword evidence="2" id="KW-0808">Transferase</keyword>
<evidence type="ECO:0000256" key="1">
    <source>
        <dbReference type="SAM" id="Phobius"/>
    </source>
</evidence>
<feature type="transmembrane region" description="Helical" evidence="1">
    <location>
        <begin position="28"/>
        <end position="46"/>
    </location>
</feature>